<proteinExistence type="predicted"/>
<sequence>MRNQEKAIERVASRVLFADSSHALHIARSPCFNKPRRTARETRSGLTTQSLTDTTRPAGINSLYHPVSTERRHGPSAPITNDLIAIASLVSFATLALASTSRTSLFELSARDIALGLNPSTSVAAELEKRDAAVNVAAELVSRDLAGEVEASTSELEKRARHHHRHANHHHHRHHRNHRHHHRRPQHKSHHRHHHHHQHHHHPAPHKCHNCQTSVKHAEPYCHHGKCSFTCKTGYYKKNGQCHKGDDKCDKACKPITNGASKCSKKNGCTYYCDTANGFSLHKTSTGYTCYNTMTDPTHCGNPPKVCQQAYMYKGEPTCTNGMCGVLCSNGKMATERNGVFYCP</sequence>
<comment type="caution">
    <text evidence="2">The sequence shown here is derived from an EMBL/GenBank/DDBJ whole genome shotgun (WGS) entry which is preliminary data.</text>
</comment>
<dbReference type="InParanoid" id="G7DZH3"/>
<keyword evidence="3" id="KW-1185">Reference proteome</keyword>
<name>G7DZH3_MIXOS</name>
<dbReference type="AlphaFoldDB" id="G7DZH3"/>
<organism evidence="2 3">
    <name type="scientific">Mixia osmundae (strain CBS 9802 / IAM 14324 / JCM 22182 / KY 12970)</name>
    <dbReference type="NCBI Taxonomy" id="764103"/>
    <lineage>
        <taxon>Eukaryota</taxon>
        <taxon>Fungi</taxon>
        <taxon>Dikarya</taxon>
        <taxon>Basidiomycota</taxon>
        <taxon>Pucciniomycotina</taxon>
        <taxon>Mixiomycetes</taxon>
        <taxon>Mixiales</taxon>
        <taxon>Mixiaceae</taxon>
        <taxon>Mixia</taxon>
    </lineage>
</organism>
<gene>
    <name evidence="2" type="primary">Mo02641</name>
    <name evidence="2" type="ORF">E5Q_02641</name>
</gene>
<evidence type="ECO:0000313" key="3">
    <source>
        <dbReference type="Proteomes" id="UP000009131"/>
    </source>
</evidence>
<feature type="compositionally biased region" description="Polar residues" evidence="1">
    <location>
        <begin position="44"/>
        <end position="55"/>
    </location>
</feature>
<dbReference type="HOGENOM" id="CLU_806725_0_0_1"/>
<evidence type="ECO:0000313" key="2">
    <source>
        <dbReference type="EMBL" id="GAA95983.1"/>
    </source>
</evidence>
<dbReference type="eggNOG" id="ENOG502SZDX">
    <property type="taxonomic scope" value="Eukaryota"/>
</dbReference>
<reference evidence="2 3" key="2">
    <citation type="journal article" date="2012" name="Open Biol.">
        <title>Characteristics of nucleosomes and linker DNA regions on the genome of the basidiomycete Mixia osmundae revealed by mono- and dinucleosome mapping.</title>
        <authorList>
            <person name="Nishida H."/>
            <person name="Kondo S."/>
            <person name="Matsumoto T."/>
            <person name="Suzuki Y."/>
            <person name="Yoshikawa H."/>
            <person name="Taylor T.D."/>
            <person name="Sugiyama J."/>
        </authorList>
    </citation>
    <scope>NUCLEOTIDE SEQUENCE [LARGE SCALE GENOMIC DNA]</scope>
    <source>
        <strain evidence="3">CBS 9802 / IAM 14324 / JCM 22182 / KY 12970</strain>
    </source>
</reference>
<dbReference type="EMBL" id="BABT02000069">
    <property type="protein sequence ID" value="GAA95983.1"/>
    <property type="molecule type" value="Genomic_DNA"/>
</dbReference>
<feature type="region of interest" description="Disordered" evidence="1">
    <location>
        <begin position="35"/>
        <end position="75"/>
    </location>
</feature>
<protein>
    <submittedName>
        <fullName evidence="2">Uncharacterized protein</fullName>
    </submittedName>
</protein>
<accession>G7DZH3</accession>
<feature type="region of interest" description="Disordered" evidence="1">
    <location>
        <begin position="151"/>
        <end position="209"/>
    </location>
</feature>
<reference evidence="2 3" key="1">
    <citation type="journal article" date="2011" name="J. Gen. Appl. Microbiol.">
        <title>Draft genome sequencing of the enigmatic basidiomycete Mixia osmundae.</title>
        <authorList>
            <person name="Nishida H."/>
            <person name="Nagatsuka Y."/>
            <person name="Sugiyama J."/>
        </authorList>
    </citation>
    <scope>NUCLEOTIDE SEQUENCE [LARGE SCALE GENOMIC DNA]</scope>
    <source>
        <strain evidence="3">CBS 9802 / IAM 14324 / JCM 22182 / KY 12970</strain>
    </source>
</reference>
<dbReference type="Proteomes" id="UP000009131">
    <property type="component" value="Unassembled WGS sequence"/>
</dbReference>
<evidence type="ECO:0000256" key="1">
    <source>
        <dbReference type="SAM" id="MobiDB-lite"/>
    </source>
</evidence>
<feature type="compositionally biased region" description="Basic residues" evidence="1">
    <location>
        <begin position="159"/>
        <end position="209"/>
    </location>
</feature>